<dbReference type="GO" id="GO:0004386">
    <property type="term" value="F:helicase activity"/>
    <property type="evidence" value="ECO:0007669"/>
    <property type="project" value="UniProtKB-KW"/>
</dbReference>
<dbReference type="InterPro" id="IPR044567">
    <property type="entry name" value="CLSY/DRD1"/>
</dbReference>
<dbReference type="AlphaFoldDB" id="A0A2G2Y779"/>
<dbReference type="GO" id="GO:0080188">
    <property type="term" value="P:gene silencing by siRNA-directed DNA methylation"/>
    <property type="evidence" value="ECO:0007669"/>
    <property type="project" value="InterPro"/>
</dbReference>
<feature type="compositionally biased region" description="Acidic residues" evidence="6">
    <location>
        <begin position="46"/>
        <end position="69"/>
    </location>
</feature>
<keyword evidence="8" id="KW-1185">Reference proteome</keyword>
<keyword evidence="4" id="KW-0067">ATP-binding</keyword>
<reference evidence="7 8" key="2">
    <citation type="journal article" date="2017" name="Genome Biol.">
        <title>New reference genome sequences of hot pepper reveal the massive evolution of plant disease-resistance genes by retroduplication.</title>
        <authorList>
            <person name="Kim S."/>
            <person name="Park J."/>
            <person name="Yeom S.I."/>
            <person name="Kim Y.M."/>
            <person name="Seo E."/>
            <person name="Kim K.T."/>
            <person name="Kim M.S."/>
            <person name="Lee J.M."/>
            <person name="Cheong K."/>
            <person name="Shin H.S."/>
            <person name="Kim S.B."/>
            <person name="Han K."/>
            <person name="Lee J."/>
            <person name="Park M."/>
            <person name="Lee H.A."/>
            <person name="Lee H.Y."/>
            <person name="Lee Y."/>
            <person name="Oh S."/>
            <person name="Lee J.H."/>
            <person name="Choi E."/>
            <person name="Choi E."/>
            <person name="Lee S.E."/>
            <person name="Jeon J."/>
            <person name="Kim H."/>
            <person name="Choi G."/>
            <person name="Song H."/>
            <person name="Lee J."/>
            <person name="Lee S.C."/>
            <person name="Kwon J.K."/>
            <person name="Lee H.Y."/>
            <person name="Koo N."/>
            <person name="Hong Y."/>
            <person name="Kim R.W."/>
            <person name="Kang W.H."/>
            <person name="Huh J.H."/>
            <person name="Kang B.C."/>
            <person name="Yang T.J."/>
            <person name="Lee Y.H."/>
            <person name="Bennetzen J.L."/>
            <person name="Choi D."/>
        </authorList>
    </citation>
    <scope>NUCLEOTIDE SEQUENCE [LARGE SCALE GENOMIC DNA]</scope>
    <source>
        <strain evidence="8">cv. CM334</strain>
    </source>
</reference>
<organism evidence="7 8">
    <name type="scientific">Capsicum annuum</name>
    <name type="common">Capsicum pepper</name>
    <dbReference type="NCBI Taxonomy" id="4072"/>
    <lineage>
        <taxon>Eukaryota</taxon>
        <taxon>Viridiplantae</taxon>
        <taxon>Streptophyta</taxon>
        <taxon>Embryophyta</taxon>
        <taxon>Tracheophyta</taxon>
        <taxon>Spermatophyta</taxon>
        <taxon>Magnoliopsida</taxon>
        <taxon>eudicotyledons</taxon>
        <taxon>Gunneridae</taxon>
        <taxon>Pentapetalae</taxon>
        <taxon>asterids</taxon>
        <taxon>lamiids</taxon>
        <taxon>Solanales</taxon>
        <taxon>Solanaceae</taxon>
        <taxon>Solanoideae</taxon>
        <taxon>Capsiceae</taxon>
        <taxon>Capsicum</taxon>
    </lineage>
</organism>
<evidence type="ECO:0000256" key="2">
    <source>
        <dbReference type="ARBA" id="ARBA00022741"/>
    </source>
</evidence>
<accession>A0A2G2Y779</accession>
<keyword evidence="5" id="KW-0539">Nucleus</keyword>
<protein>
    <submittedName>
        <fullName evidence="7">Uncharacterized protein</fullName>
    </submittedName>
</protein>
<feature type="compositionally biased region" description="Acidic residues" evidence="6">
    <location>
        <begin position="119"/>
        <end position="138"/>
    </location>
</feature>
<keyword evidence="2" id="KW-0547">Nucleotide-binding</keyword>
<gene>
    <name evidence="7" type="ORF">T459_30032</name>
</gene>
<dbReference type="EMBL" id="AYRZ02000012">
    <property type="protein sequence ID" value="PHT65607.1"/>
    <property type="molecule type" value="Genomic_DNA"/>
</dbReference>
<feature type="compositionally biased region" description="Basic residues" evidence="6">
    <location>
        <begin position="191"/>
        <end position="212"/>
    </location>
</feature>
<dbReference type="Gramene" id="PHT65607">
    <property type="protein sequence ID" value="PHT65607"/>
    <property type="gene ID" value="T459_30032"/>
</dbReference>
<dbReference type="GO" id="GO:0005524">
    <property type="term" value="F:ATP binding"/>
    <property type="evidence" value="ECO:0007669"/>
    <property type="project" value="UniProtKB-KW"/>
</dbReference>
<evidence type="ECO:0000256" key="1">
    <source>
        <dbReference type="ARBA" id="ARBA00004123"/>
    </source>
</evidence>
<feature type="region of interest" description="Disordered" evidence="6">
    <location>
        <begin position="1"/>
        <end position="246"/>
    </location>
</feature>
<keyword evidence="3" id="KW-0347">Helicase</keyword>
<dbReference type="Proteomes" id="UP000222542">
    <property type="component" value="Unassembled WGS sequence"/>
</dbReference>
<evidence type="ECO:0000256" key="6">
    <source>
        <dbReference type="SAM" id="MobiDB-lite"/>
    </source>
</evidence>
<evidence type="ECO:0000313" key="8">
    <source>
        <dbReference type="Proteomes" id="UP000222542"/>
    </source>
</evidence>
<evidence type="ECO:0000256" key="5">
    <source>
        <dbReference type="ARBA" id="ARBA00023242"/>
    </source>
</evidence>
<feature type="compositionally biased region" description="Basic and acidic residues" evidence="6">
    <location>
        <begin position="92"/>
        <end position="102"/>
    </location>
</feature>
<dbReference type="STRING" id="4072.A0A2G2Y779"/>
<evidence type="ECO:0000313" key="7">
    <source>
        <dbReference type="EMBL" id="PHT65607.1"/>
    </source>
</evidence>
<dbReference type="PANTHER" id="PTHR45821:SF5">
    <property type="entry name" value="SNF2 DOMAIN-CONTAINING PROTEIN CLASSY 4"/>
    <property type="match status" value="1"/>
</dbReference>
<evidence type="ECO:0000256" key="3">
    <source>
        <dbReference type="ARBA" id="ARBA00022806"/>
    </source>
</evidence>
<dbReference type="OrthoDB" id="1328087at2759"/>
<comment type="caution">
    <text evidence="7">The sequence shown here is derived from an EMBL/GenBank/DDBJ whole genome shotgun (WGS) entry which is preliminary data.</text>
</comment>
<sequence>MDSGNASIQSSNSIGEDVRKRKRDNRRREFSPGTCESFTKRPFNDEISDDDDLSDEESDPDILSIDEEIAGNTTSSSESVPESSSDEDDDSDHVHVIEKEEAAVNAVGLRSPTCRVAEILEEFIESESEDSSDEDNDDPKDKDYRVSSDSRQHDESDDVSYPIKRKRNEEGKSKSKGGLVTQLAVEDEKHNKRRAYFLRPRSLSRSKKKKLNHGSYSSPILISDDEESKSSSKEDCEVDDSVQNAVRKDRKTQNTVLEDSVFLKFAVDSTIHVDAHDKFTSPEEKEQAPEKETLPLIFWFEDEEPVSPEKEEWEKEMEGLFVEMDILESQNDFTNPAVSPMQNGEMSACQMGNDHLVQDEQIGLICTVCSHVHLESKYIFPPFAERTLGRME</sequence>
<name>A0A2G2Y779_CAPAN</name>
<feature type="compositionally biased region" description="Polar residues" evidence="6">
    <location>
        <begin position="1"/>
        <end position="14"/>
    </location>
</feature>
<proteinExistence type="predicted"/>
<dbReference type="PANTHER" id="PTHR45821">
    <property type="entry name" value="SNF2 DOMAIN-CONTAINING PROTEIN CLASSY 2-RELATED"/>
    <property type="match status" value="1"/>
</dbReference>
<reference evidence="7 8" key="1">
    <citation type="journal article" date="2014" name="Nat. Genet.">
        <title>Genome sequence of the hot pepper provides insights into the evolution of pungency in Capsicum species.</title>
        <authorList>
            <person name="Kim S."/>
            <person name="Park M."/>
            <person name="Yeom S.I."/>
            <person name="Kim Y.M."/>
            <person name="Lee J.M."/>
            <person name="Lee H.A."/>
            <person name="Seo E."/>
            <person name="Choi J."/>
            <person name="Cheong K."/>
            <person name="Kim K.T."/>
            <person name="Jung K."/>
            <person name="Lee G.W."/>
            <person name="Oh S.K."/>
            <person name="Bae C."/>
            <person name="Kim S.B."/>
            <person name="Lee H.Y."/>
            <person name="Kim S.Y."/>
            <person name="Kim M.S."/>
            <person name="Kang B.C."/>
            <person name="Jo Y.D."/>
            <person name="Yang H.B."/>
            <person name="Jeong H.J."/>
            <person name="Kang W.H."/>
            <person name="Kwon J.K."/>
            <person name="Shin C."/>
            <person name="Lim J.Y."/>
            <person name="Park J.H."/>
            <person name="Huh J.H."/>
            <person name="Kim J.S."/>
            <person name="Kim B.D."/>
            <person name="Cohen O."/>
            <person name="Paran I."/>
            <person name="Suh M.C."/>
            <person name="Lee S.B."/>
            <person name="Kim Y.K."/>
            <person name="Shin Y."/>
            <person name="Noh S.J."/>
            <person name="Park J."/>
            <person name="Seo Y.S."/>
            <person name="Kwon S.Y."/>
            <person name="Kim H.A."/>
            <person name="Park J.M."/>
            <person name="Kim H.J."/>
            <person name="Choi S.B."/>
            <person name="Bosland P.W."/>
            <person name="Reeves G."/>
            <person name="Jo S.H."/>
            <person name="Lee B.W."/>
            <person name="Cho H.T."/>
            <person name="Choi H.S."/>
            <person name="Lee M.S."/>
            <person name="Yu Y."/>
            <person name="Do Choi Y."/>
            <person name="Park B.S."/>
            <person name="van Deynze A."/>
            <person name="Ashrafi H."/>
            <person name="Hill T."/>
            <person name="Kim W.T."/>
            <person name="Pai H.S."/>
            <person name="Ahn H.K."/>
            <person name="Yeam I."/>
            <person name="Giovannoni J.J."/>
            <person name="Rose J.K."/>
            <person name="Sorensen I."/>
            <person name="Lee S.J."/>
            <person name="Kim R.W."/>
            <person name="Choi I.Y."/>
            <person name="Choi B.S."/>
            <person name="Lim J.S."/>
            <person name="Lee Y.H."/>
            <person name="Choi D."/>
        </authorList>
    </citation>
    <scope>NUCLEOTIDE SEQUENCE [LARGE SCALE GENOMIC DNA]</scope>
    <source>
        <strain evidence="8">cv. CM334</strain>
    </source>
</reference>
<comment type="subcellular location">
    <subcellularLocation>
        <location evidence="1">Nucleus</location>
    </subcellularLocation>
</comment>
<keyword evidence="3" id="KW-0378">Hydrolase</keyword>
<evidence type="ECO:0000256" key="4">
    <source>
        <dbReference type="ARBA" id="ARBA00022840"/>
    </source>
</evidence>
<feature type="compositionally biased region" description="Basic and acidic residues" evidence="6">
    <location>
        <begin position="139"/>
        <end position="154"/>
    </location>
</feature>
<dbReference type="GO" id="GO:0005634">
    <property type="term" value="C:nucleus"/>
    <property type="evidence" value="ECO:0007669"/>
    <property type="project" value="UniProtKB-SubCell"/>
</dbReference>